<dbReference type="PANTHER" id="PTHR11559">
    <property type="entry name" value="CARBOXYLESTERASE"/>
    <property type="match status" value="1"/>
</dbReference>
<dbReference type="Pfam" id="PF00135">
    <property type="entry name" value="COesterase"/>
    <property type="match status" value="1"/>
</dbReference>
<dbReference type="InterPro" id="IPR050309">
    <property type="entry name" value="Type-B_Carboxylest/Lipase"/>
</dbReference>
<feature type="domain" description="Carboxylesterase type B" evidence="2">
    <location>
        <begin position="9"/>
        <end position="255"/>
    </location>
</feature>
<keyword evidence="4" id="KW-1185">Reference proteome</keyword>
<evidence type="ECO:0000313" key="4">
    <source>
        <dbReference type="Proteomes" id="UP000708208"/>
    </source>
</evidence>
<accession>A0A8J2LBB4</accession>
<comment type="caution">
    <text evidence="3">The sequence shown here is derived from an EMBL/GenBank/DDBJ whole genome shotgun (WGS) entry which is preliminary data.</text>
</comment>
<proteinExistence type="predicted"/>
<dbReference type="Proteomes" id="UP000708208">
    <property type="component" value="Unassembled WGS sequence"/>
</dbReference>
<dbReference type="EMBL" id="CAJVCH010550286">
    <property type="protein sequence ID" value="CAG7829147.1"/>
    <property type="molecule type" value="Genomic_DNA"/>
</dbReference>
<dbReference type="OrthoDB" id="3200163at2759"/>
<reference evidence="3" key="1">
    <citation type="submission" date="2021-06" db="EMBL/GenBank/DDBJ databases">
        <authorList>
            <person name="Hodson N. C."/>
            <person name="Mongue J. A."/>
            <person name="Jaron S. K."/>
        </authorList>
    </citation>
    <scope>NUCLEOTIDE SEQUENCE</scope>
</reference>
<evidence type="ECO:0000259" key="2">
    <source>
        <dbReference type="Pfam" id="PF00135"/>
    </source>
</evidence>
<dbReference type="AlphaFoldDB" id="A0A8J2LBB4"/>
<evidence type="ECO:0000256" key="1">
    <source>
        <dbReference type="ARBA" id="ARBA00023180"/>
    </source>
</evidence>
<organism evidence="3 4">
    <name type="scientific">Allacma fusca</name>
    <dbReference type="NCBI Taxonomy" id="39272"/>
    <lineage>
        <taxon>Eukaryota</taxon>
        <taxon>Metazoa</taxon>
        <taxon>Ecdysozoa</taxon>
        <taxon>Arthropoda</taxon>
        <taxon>Hexapoda</taxon>
        <taxon>Collembola</taxon>
        <taxon>Symphypleona</taxon>
        <taxon>Sminthuridae</taxon>
        <taxon>Allacma</taxon>
    </lineage>
</organism>
<sequence>MYLMNRSLKWLVPFGPVIESTTTEQAFLTEHPWVLFESGRFNKVPLISGFTQDEGILLFAAGVMSKNDILARMNQHWNAVAPTLFYYDTWNITSAEKDTISNKIRKFYFGDKPIGGTTRQNLTNLYSDRLFVQGIFDTVELHSNFAPVYPYVMSFKGGKSSVGSHYQIPVSTHGDDSQYLFNFQEFPFGTEQFKFSSNLISLWTSFAATGKPVGDTPTLDSWEIATVGKANGKWFDLNFETKTLSNYLEERRQFWKDLGVKKFEAY</sequence>
<name>A0A8J2LBB4_9HEXA</name>
<gene>
    <name evidence="3" type="ORF">AFUS01_LOCUS39023</name>
</gene>
<protein>
    <recommendedName>
        <fullName evidence="2">Carboxylesterase type B domain-containing protein</fullName>
    </recommendedName>
</protein>
<dbReference type="InterPro" id="IPR002018">
    <property type="entry name" value="CarbesteraseB"/>
</dbReference>
<evidence type="ECO:0000313" key="3">
    <source>
        <dbReference type="EMBL" id="CAG7829147.1"/>
    </source>
</evidence>
<keyword evidence="1" id="KW-0325">Glycoprotein</keyword>